<dbReference type="Pfam" id="PF01106">
    <property type="entry name" value="NifU"/>
    <property type="match status" value="1"/>
</dbReference>
<dbReference type="InterPro" id="IPR034904">
    <property type="entry name" value="FSCA_dom_sf"/>
</dbReference>
<name>A0A956RNZ6_UNCEI</name>
<comment type="caution">
    <text evidence="2">The sequence shown here is derived from an EMBL/GenBank/DDBJ whole genome shotgun (WGS) entry which is preliminary data.</text>
</comment>
<dbReference type="GO" id="GO:0016226">
    <property type="term" value="P:iron-sulfur cluster assembly"/>
    <property type="evidence" value="ECO:0007669"/>
    <property type="project" value="InterPro"/>
</dbReference>
<sequence>MENTIRITAAPSPVDPMKCTFTVDRPVLPGRSFFFGSRLRAAGSPLPEAIFALEGIESVLISHDQIHVHKTTDAEWPTFAKKIGAAVREILQQGGATVSGEAFESLLPPQEIRHLVQQVLDTQVNPMVASHGGHIDLLDVKENVVYIEMGGGCQGCGMASATLKNGVERLIREFVPEVGDILDVTDHAAGRNPYFQPS</sequence>
<dbReference type="AlphaFoldDB" id="A0A956RNZ6"/>
<feature type="domain" description="Scaffold protein Nfu/NifU N-terminal" evidence="1">
    <location>
        <begin position="5"/>
        <end position="94"/>
    </location>
</feature>
<dbReference type="Gene3D" id="3.30.1370.70">
    <property type="entry name" value="Scaffold protein Nfu/NifU, N-terminal domain"/>
    <property type="match status" value="1"/>
</dbReference>
<reference evidence="2" key="1">
    <citation type="submission" date="2020-04" db="EMBL/GenBank/DDBJ databases">
        <authorList>
            <person name="Zhang T."/>
        </authorList>
    </citation>
    <scope>NUCLEOTIDE SEQUENCE</scope>
    <source>
        <strain evidence="2">HKST-UBA01</strain>
    </source>
</reference>
<dbReference type="InterPro" id="IPR014824">
    <property type="entry name" value="Nfu/NifU_N"/>
</dbReference>
<evidence type="ECO:0000259" key="1">
    <source>
        <dbReference type="SMART" id="SM00932"/>
    </source>
</evidence>
<dbReference type="Gene3D" id="3.30.300.130">
    <property type="entry name" value="Fe-S cluster assembly (FSCA)"/>
    <property type="match status" value="1"/>
</dbReference>
<dbReference type="SUPFAM" id="SSF117916">
    <property type="entry name" value="Fe-S cluster assembly (FSCA) domain-like"/>
    <property type="match status" value="1"/>
</dbReference>
<accession>A0A956RNZ6</accession>
<evidence type="ECO:0000313" key="2">
    <source>
        <dbReference type="EMBL" id="MCA9726314.1"/>
    </source>
</evidence>
<dbReference type="PANTHER" id="PTHR11178">
    <property type="entry name" value="IRON-SULFUR CLUSTER SCAFFOLD PROTEIN NFU-RELATED"/>
    <property type="match status" value="1"/>
</dbReference>
<dbReference type="GO" id="GO:0005506">
    <property type="term" value="F:iron ion binding"/>
    <property type="evidence" value="ECO:0007669"/>
    <property type="project" value="InterPro"/>
</dbReference>
<dbReference type="Proteomes" id="UP000697710">
    <property type="component" value="Unassembled WGS sequence"/>
</dbReference>
<dbReference type="InterPro" id="IPR036498">
    <property type="entry name" value="Nfu/NifU_N_sf"/>
</dbReference>
<proteinExistence type="predicted"/>
<reference evidence="2" key="2">
    <citation type="journal article" date="2021" name="Microbiome">
        <title>Successional dynamics and alternative stable states in a saline activated sludge microbial community over 9 years.</title>
        <authorList>
            <person name="Wang Y."/>
            <person name="Ye J."/>
            <person name="Ju F."/>
            <person name="Liu L."/>
            <person name="Boyd J.A."/>
            <person name="Deng Y."/>
            <person name="Parks D.H."/>
            <person name="Jiang X."/>
            <person name="Yin X."/>
            <person name="Woodcroft B.J."/>
            <person name="Tyson G.W."/>
            <person name="Hugenholtz P."/>
            <person name="Polz M.F."/>
            <person name="Zhang T."/>
        </authorList>
    </citation>
    <scope>NUCLEOTIDE SEQUENCE</scope>
    <source>
        <strain evidence="2">HKST-UBA01</strain>
    </source>
</reference>
<organism evidence="2 3">
    <name type="scientific">Eiseniibacteriota bacterium</name>
    <dbReference type="NCBI Taxonomy" id="2212470"/>
    <lineage>
        <taxon>Bacteria</taxon>
        <taxon>Candidatus Eiseniibacteriota</taxon>
    </lineage>
</organism>
<evidence type="ECO:0000313" key="3">
    <source>
        <dbReference type="Proteomes" id="UP000697710"/>
    </source>
</evidence>
<gene>
    <name evidence="2" type="ORF">KC729_01430</name>
</gene>
<dbReference type="SUPFAM" id="SSF110836">
    <property type="entry name" value="Hypothetical protein SAV1430"/>
    <property type="match status" value="1"/>
</dbReference>
<dbReference type="GO" id="GO:0051536">
    <property type="term" value="F:iron-sulfur cluster binding"/>
    <property type="evidence" value="ECO:0007669"/>
    <property type="project" value="InterPro"/>
</dbReference>
<protein>
    <submittedName>
        <fullName evidence="2">NifU family protein</fullName>
    </submittedName>
</protein>
<dbReference type="PANTHER" id="PTHR11178:SF51">
    <property type="entry name" value="FE_S BIOGENESIS PROTEIN NFUA"/>
    <property type="match status" value="1"/>
</dbReference>
<dbReference type="InterPro" id="IPR001075">
    <property type="entry name" value="NIF_FeS_clus_asmbl_NifU_C"/>
</dbReference>
<dbReference type="SMART" id="SM00932">
    <property type="entry name" value="Nfu_N"/>
    <property type="match status" value="1"/>
</dbReference>
<dbReference type="Pfam" id="PF08712">
    <property type="entry name" value="Nfu_N"/>
    <property type="match status" value="1"/>
</dbReference>
<dbReference type="EMBL" id="JAGQHR010000018">
    <property type="protein sequence ID" value="MCA9726314.1"/>
    <property type="molecule type" value="Genomic_DNA"/>
</dbReference>